<sequence length="252" mass="28772">MAASFPFISQPATEDLDVAAREVFLMAGGGQPTADLNVDERECRLAVEHFYQQRVQAADQYNKDRLQKDFSERLALDKQRYFDLLNARQLDGTNAAYLFYFQKPVLLDAASEQYYCELPEEFVKQEQYDLLPGEELVSVCEHVKQDLRRKQKGRLFGTKAQAEQFVSLYPIAPDFGYYRAGNRVWLTQDDYAGEFPASALQLGCVIRPERDKLPEPGLMTALDLADIVNKAYAMIMQRGQPDKRNDSNSTTK</sequence>
<evidence type="ECO:0000313" key="2">
    <source>
        <dbReference type="Proteomes" id="UP000601361"/>
    </source>
</evidence>
<organism evidence="1 2">
    <name type="scientific">Hymenobacter glacieicola</name>
    <dbReference type="NCBI Taxonomy" id="1562124"/>
    <lineage>
        <taxon>Bacteria</taxon>
        <taxon>Pseudomonadati</taxon>
        <taxon>Bacteroidota</taxon>
        <taxon>Cytophagia</taxon>
        <taxon>Cytophagales</taxon>
        <taxon>Hymenobacteraceae</taxon>
        <taxon>Hymenobacter</taxon>
    </lineage>
</organism>
<comment type="caution">
    <text evidence="1">The sequence shown here is derived from an EMBL/GenBank/DDBJ whole genome shotgun (WGS) entry which is preliminary data.</text>
</comment>
<protein>
    <submittedName>
        <fullName evidence="1">Uncharacterized protein</fullName>
    </submittedName>
</protein>
<dbReference type="EMBL" id="BMGS01000016">
    <property type="protein sequence ID" value="GGG61271.1"/>
    <property type="molecule type" value="Genomic_DNA"/>
</dbReference>
<name>A0ABQ1X900_9BACT</name>
<dbReference type="RefSeq" id="WP_188559788.1">
    <property type="nucleotide sequence ID" value="NZ_BMGS01000016.1"/>
</dbReference>
<evidence type="ECO:0000313" key="1">
    <source>
        <dbReference type="EMBL" id="GGG61271.1"/>
    </source>
</evidence>
<accession>A0ABQ1X900</accession>
<reference evidence="2" key="1">
    <citation type="journal article" date="2019" name="Int. J. Syst. Evol. Microbiol.">
        <title>The Global Catalogue of Microorganisms (GCM) 10K type strain sequencing project: providing services to taxonomists for standard genome sequencing and annotation.</title>
        <authorList>
            <consortium name="The Broad Institute Genomics Platform"/>
            <consortium name="The Broad Institute Genome Sequencing Center for Infectious Disease"/>
            <person name="Wu L."/>
            <person name="Ma J."/>
        </authorList>
    </citation>
    <scope>NUCLEOTIDE SEQUENCE [LARGE SCALE GENOMIC DNA]</scope>
    <source>
        <strain evidence="2">CGMCC 1.12990</strain>
    </source>
</reference>
<gene>
    <name evidence="1" type="ORF">GCM10011378_41620</name>
</gene>
<dbReference type="Proteomes" id="UP000601361">
    <property type="component" value="Unassembled WGS sequence"/>
</dbReference>
<proteinExistence type="predicted"/>
<keyword evidence="2" id="KW-1185">Reference proteome</keyword>